<comment type="caution">
    <text evidence="1">The sequence shown here is derived from an EMBL/GenBank/DDBJ whole genome shotgun (WGS) entry which is preliminary data.</text>
</comment>
<gene>
    <name evidence="1" type="ORF">GCM10009020_29490</name>
</gene>
<dbReference type="AlphaFoldDB" id="A0AAV3TC84"/>
<organism evidence="1 2">
    <name type="scientific">Natronoarchaeum mannanilyticum</name>
    <dbReference type="NCBI Taxonomy" id="926360"/>
    <lineage>
        <taxon>Archaea</taxon>
        <taxon>Methanobacteriati</taxon>
        <taxon>Methanobacteriota</taxon>
        <taxon>Stenosarchaea group</taxon>
        <taxon>Halobacteria</taxon>
        <taxon>Halobacteriales</taxon>
        <taxon>Natronoarchaeaceae</taxon>
    </lineage>
</organism>
<evidence type="ECO:0008006" key="3">
    <source>
        <dbReference type="Google" id="ProtNLM"/>
    </source>
</evidence>
<dbReference type="RefSeq" id="WP_343774821.1">
    <property type="nucleotide sequence ID" value="NZ_BAAADV010000007.1"/>
</dbReference>
<evidence type="ECO:0000313" key="2">
    <source>
        <dbReference type="Proteomes" id="UP001500420"/>
    </source>
</evidence>
<keyword evidence="2" id="KW-1185">Reference proteome</keyword>
<evidence type="ECO:0000313" key="1">
    <source>
        <dbReference type="EMBL" id="GAA0679120.1"/>
    </source>
</evidence>
<protein>
    <recommendedName>
        <fullName evidence="3">Nucleoid-associated protein</fullName>
    </recommendedName>
</protein>
<proteinExistence type="predicted"/>
<dbReference type="Proteomes" id="UP001500420">
    <property type="component" value="Unassembled WGS sequence"/>
</dbReference>
<accession>A0AAV3TC84</accession>
<sequence>MDISIQGMAYSPIEYGLESGDQWQNSVGQDTASELDVFAEYITEVIVKSDQSNVTRGNFDTSGTATEGALQVLCDTDYEDGQSDFCDAAFELTKRLNDVLHHTANEGVLFAVQAGIEGEVLTDDIDTVAVLLKLDLEEAQRVKLKSDNTLKSVSFEDLFPEPEELQKAVMYPLVRTTSFRLPGDVKFYQKDTLSEYFHRFIECDIAPATLEQAKSVFEAISEIKHERTGQRADAEDLNRFRALREDSDGGVVELDEITSAASDIVGETVSGQDLADELGRDNPDAIVMDSNNLPSVVKYEVDEEIEVKFPSTASERVNVNEDENEVEISITGGDLTVAPRDR</sequence>
<reference evidence="1 2" key="1">
    <citation type="journal article" date="2019" name="Int. J. Syst. Evol. Microbiol.">
        <title>The Global Catalogue of Microorganisms (GCM) 10K type strain sequencing project: providing services to taxonomists for standard genome sequencing and annotation.</title>
        <authorList>
            <consortium name="The Broad Institute Genomics Platform"/>
            <consortium name="The Broad Institute Genome Sequencing Center for Infectious Disease"/>
            <person name="Wu L."/>
            <person name="Ma J."/>
        </authorList>
    </citation>
    <scope>NUCLEOTIDE SEQUENCE [LARGE SCALE GENOMIC DNA]</scope>
    <source>
        <strain evidence="1 2">JCM 16328</strain>
    </source>
</reference>
<name>A0AAV3TC84_9EURY</name>
<dbReference type="EMBL" id="BAAADV010000007">
    <property type="protein sequence ID" value="GAA0679120.1"/>
    <property type="molecule type" value="Genomic_DNA"/>
</dbReference>